<comment type="caution">
    <text evidence="1">The sequence shown here is derived from an EMBL/GenBank/DDBJ whole genome shotgun (WGS) entry which is preliminary data.</text>
</comment>
<name>A0A0A0DDC1_9PROT</name>
<dbReference type="Proteomes" id="UP000029995">
    <property type="component" value="Unassembled WGS sequence"/>
</dbReference>
<dbReference type="RefSeq" id="WP_034830486.1">
    <property type="nucleotide sequence ID" value="NZ_JANX01000001.1"/>
</dbReference>
<dbReference type="AlphaFoldDB" id="A0A0A0DDC1"/>
<accession>A0A0A0DDC1</accession>
<dbReference type="OrthoDB" id="8481564at2"/>
<sequence length="108" mass="11823">MSFALLNRLVAIVGEINGVSSAEMDPVVRDVILKEVLVKRGKSGLVEDENFDLDNYDMSIDDGIAILDWVSDHCLDFFIRQIEKAKATAEAIAPRLKSLSPSETGSQA</sequence>
<dbReference type="EMBL" id="JANX01000001">
    <property type="protein sequence ID" value="KGM36129.1"/>
    <property type="molecule type" value="Genomic_DNA"/>
</dbReference>
<evidence type="ECO:0000313" key="2">
    <source>
        <dbReference type="Proteomes" id="UP000029995"/>
    </source>
</evidence>
<proteinExistence type="predicted"/>
<evidence type="ECO:0000313" key="1">
    <source>
        <dbReference type="EMBL" id="KGM36129.1"/>
    </source>
</evidence>
<organism evidence="1 2">
    <name type="scientific">Inquilinus limosus MP06</name>
    <dbReference type="NCBI Taxonomy" id="1398085"/>
    <lineage>
        <taxon>Bacteria</taxon>
        <taxon>Pseudomonadati</taxon>
        <taxon>Pseudomonadota</taxon>
        <taxon>Alphaproteobacteria</taxon>
        <taxon>Rhodospirillales</taxon>
        <taxon>Rhodospirillaceae</taxon>
        <taxon>Inquilinus</taxon>
    </lineage>
</organism>
<reference evidence="1 2" key="1">
    <citation type="submission" date="2014-01" db="EMBL/GenBank/DDBJ databases">
        <title>Genome sequence determination for a cystic fibrosis isolate, Inquilinus limosus.</title>
        <authorList>
            <person name="Pino M."/>
            <person name="Di Conza J."/>
            <person name="Gutkind G."/>
        </authorList>
    </citation>
    <scope>NUCLEOTIDE SEQUENCE [LARGE SCALE GENOMIC DNA]</scope>
    <source>
        <strain evidence="1 2">MP06</strain>
    </source>
</reference>
<gene>
    <name evidence="1" type="ORF">P409_00340</name>
</gene>
<protein>
    <submittedName>
        <fullName evidence="1">Uncharacterized protein</fullName>
    </submittedName>
</protein>